<name>A0A162P4K5_BACCE</name>
<feature type="transmembrane region" description="Helical" evidence="1">
    <location>
        <begin position="71"/>
        <end position="92"/>
    </location>
</feature>
<keyword evidence="1" id="KW-1133">Transmembrane helix</keyword>
<evidence type="ECO:0000313" key="3">
    <source>
        <dbReference type="Proteomes" id="UP000076482"/>
    </source>
</evidence>
<sequence>MIDYVNHIKKPPYEHRKKALSFNFSSVSKYIQKQKHCFPFLFQLFLLVHKVREVIKLREFFNTWFSAPYGWVYFPVLLFVINISFLKIWTIFYKKDKLIRQSISGELEGLRQNYRPLYWEKAEELPLVDKCIKWVLVILGGGKREEISDFVKKQSHIEGYITGNILETEKISEIREKSREVIIKENGNMWRTIGLQLLRIYVFIQLLYILSLLEQPSTPWFVAICTSLMLFGVWWKPDRTIQVMILALLFVFLYIKMSLAGNLFLMITLGVSVCKKTIDMYKTKKEKHPKLSE</sequence>
<protein>
    <submittedName>
        <fullName evidence="2">Uncharacterized protein</fullName>
    </submittedName>
</protein>
<dbReference type="EMBL" id="LJKE01000043">
    <property type="protein sequence ID" value="KZD66343.1"/>
    <property type="molecule type" value="Genomic_DNA"/>
</dbReference>
<comment type="caution">
    <text evidence="2">The sequence shown here is derived from an EMBL/GenBank/DDBJ whole genome shotgun (WGS) entry which is preliminary data.</text>
</comment>
<evidence type="ECO:0000256" key="1">
    <source>
        <dbReference type="SAM" id="Phobius"/>
    </source>
</evidence>
<gene>
    <name evidence="2" type="ORF">B4088_2459</name>
</gene>
<feature type="transmembrane region" description="Helical" evidence="1">
    <location>
        <begin position="247"/>
        <end position="271"/>
    </location>
</feature>
<reference evidence="2 3" key="1">
    <citation type="submission" date="2015-09" db="EMBL/GenBank/DDBJ databases">
        <title>Bacillus cereus food isolates.</title>
        <authorList>
            <person name="Boekhorst J."/>
        </authorList>
    </citation>
    <scope>NUCLEOTIDE SEQUENCE [LARGE SCALE GENOMIC DNA]</scope>
    <source>
        <strain evidence="2 3">B4088</strain>
    </source>
</reference>
<evidence type="ECO:0000313" key="2">
    <source>
        <dbReference type="EMBL" id="KZD66343.1"/>
    </source>
</evidence>
<keyword evidence="1" id="KW-0472">Membrane</keyword>
<proteinExistence type="predicted"/>
<dbReference type="PATRIC" id="fig|1396.535.peg.4420"/>
<keyword evidence="1" id="KW-0812">Transmembrane</keyword>
<feature type="transmembrane region" description="Helical" evidence="1">
    <location>
        <begin position="219"/>
        <end position="235"/>
    </location>
</feature>
<dbReference type="AlphaFoldDB" id="A0A162P4K5"/>
<accession>A0A162P4K5</accession>
<feature type="transmembrane region" description="Helical" evidence="1">
    <location>
        <begin position="193"/>
        <end position="213"/>
    </location>
</feature>
<organism evidence="2 3">
    <name type="scientific">Bacillus cereus</name>
    <dbReference type="NCBI Taxonomy" id="1396"/>
    <lineage>
        <taxon>Bacteria</taxon>
        <taxon>Bacillati</taxon>
        <taxon>Bacillota</taxon>
        <taxon>Bacilli</taxon>
        <taxon>Bacillales</taxon>
        <taxon>Bacillaceae</taxon>
        <taxon>Bacillus</taxon>
        <taxon>Bacillus cereus group</taxon>
    </lineage>
</organism>
<dbReference type="Proteomes" id="UP000076482">
    <property type="component" value="Unassembled WGS sequence"/>
</dbReference>